<comment type="caution">
    <text evidence="1">The sequence shown here is derived from an EMBL/GenBank/DDBJ whole genome shotgun (WGS) entry which is preliminary data.</text>
</comment>
<dbReference type="EMBL" id="JBHUMY010000004">
    <property type="protein sequence ID" value="MFD2659477.1"/>
    <property type="molecule type" value="Genomic_DNA"/>
</dbReference>
<keyword evidence="2" id="KW-1185">Reference proteome</keyword>
<accession>A0ABW5QT26</accession>
<protein>
    <submittedName>
        <fullName evidence="1">DUF2800 domain-containing protein</fullName>
    </submittedName>
</protein>
<dbReference type="InterPro" id="IPR021229">
    <property type="entry name" value="DUF2800"/>
</dbReference>
<dbReference type="InterPro" id="IPR011604">
    <property type="entry name" value="PDDEXK-like_dom_sf"/>
</dbReference>
<organism evidence="1 2">
    <name type="scientific">Paenibacillus thailandensis</name>
    <dbReference type="NCBI Taxonomy" id="393250"/>
    <lineage>
        <taxon>Bacteria</taxon>
        <taxon>Bacillati</taxon>
        <taxon>Bacillota</taxon>
        <taxon>Bacilli</taxon>
        <taxon>Bacillales</taxon>
        <taxon>Paenibacillaceae</taxon>
        <taxon>Paenibacillus</taxon>
    </lineage>
</organism>
<dbReference type="Pfam" id="PF10926">
    <property type="entry name" value="DUF2800"/>
    <property type="match status" value="1"/>
</dbReference>
<evidence type="ECO:0000313" key="2">
    <source>
        <dbReference type="Proteomes" id="UP001597493"/>
    </source>
</evidence>
<sequence>MSGAHAERAHALLGASKAAQWINCPPSARLQEGIPDKRSEYADEGTLAHELSEIKLRRRLLPCDSKERKRLDNALEKIKTSAYYGPEMENATDEYVAIVEERYMEAKARSADAVILLEEQLDFSEWVPDGFGTGDVLLIADRVMEVIDLKYGKGVPVSAVGNPQMRLYALGAWSGYSYLYDIREVRMTIVQPRLDSVSTDTVTVEELLEWAETVVGPAALLADAGEGEFKAGDHCRWCKVKANCRARADENMKALAYEFKDPALLDLEEIGSILHIADQLAAWAKDVFEYAFDQAKAGKRVSGWKLVEGRSNRTFTDKEAALKRLSDTGLDSETFLKPRELLGIGELEKRIGKKELASLLNGLLIKPPGKPVLVPETDKRPELNSIESDFADIEMED</sequence>
<evidence type="ECO:0000313" key="1">
    <source>
        <dbReference type="EMBL" id="MFD2659477.1"/>
    </source>
</evidence>
<dbReference type="RefSeq" id="WP_379270169.1">
    <property type="nucleotide sequence ID" value="NZ_JBHUGT010000020.1"/>
</dbReference>
<name>A0ABW5QT26_9BACL</name>
<dbReference type="Gene3D" id="3.90.320.10">
    <property type="match status" value="1"/>
</dbReference>
<reference evidence="2" key="1">
    <citation type="journal article" date="2019" name="Int. J. Syst. Evol. Microbiol.">
        <title>The Global Catalogue of Microorganisms (GCM) 10K type strain sequencing project: providing services to taxonomists for standard genome sequencing and annotation.</title>
        <authorList>
            <consortium name="The Broad Institute Genomics Platform"/>
            <consortium name="The Broad Institute Genome Sequencing Center for Infectious Disease"/>
            <person name="Wu L."/>
            <person name="Ma J."/>
        </authorList>
    </citation>
    <scope>NUCLEOTIDE SEQUENCE [LARGE SCALE GENOMIC DNA]</scope>
    <source>
        <strain evidence="2">TISTR 1827</strain>
    </source>
</reference>
<dbReference type="Proteomes" id="UP001597493">
    <property type="component" value="Unassembled WGS sequence"/>
</dbReference>
<proteinExistence type="predicted"/>
<gene>
    <name evidence="1" type="ORF">ACFSW5_04270</name>
</gene>